<comment type="caution">
    <text evidence="1">The sequence shown here is derived from an EMBL/GenBank/DDBJ whole genome shotgun (WGS) entry which is preliminary data.</text>
</comment>
<keyword evidence="2" id="KW-1185">Reference proteome</keyword>
<protein>
    <submittedName>
        <fullName evidence="1">Uncharacterized protein</fullName>
    </submittedName>
</protein>
<evidence type="ECO:0000313" key="1">
    <source>
        <dbReference type="EMBL" id="KRX12081.1"/>
    </source>
</evidence>
<dbReference type="Proteomes" id="UP000054630">
    <property type="component" value="Unassembled WGS sequence"/>
</dbReference>
<feature type="non-terminal residue" evidence="1">
    <location>
        <position position="76"/>
    </location>
</feature>
<evidence type="ECO:0000313" key="2">
    <source>
        <dbReference type="Proteomes" id="UP000054630"/>
    </source>
</evidence>
<name>A0A0V0RC56_9BILA</name>
<dbReference type="EMBL" id="JYDL01000847">
    <property type="protein sequence ID" value="KRX12081.1"/>
    <property type="molecule type" value="Genomic_DNA"/>
</dbReference>
<sequence length="76" mass="8623">LPMRTFAWKTEYGNCTVSGNNSLPDLNMQFSTMYRKQASIQSKFRNSEQTDYLPIDAAPWMVAIYVQGKSGEFCTG</sequence>
<dbReference type="AlphaFoldDB" id="A0A0V0RC56"/>
<reference evidence="1 2" key="1">
    <citation type="submission" date="2015-01" db="EMBL/GenBank/DDBJ databases">
        <title>Evolution of Trichinella species and genotypes.</title>
        <authorList>
            <person name="Korhonen P.K."/>
            <person name="Edoardo P."/>
            <person name="Giuseppe L.R."/>
            <person name="Gasser R.B."/>
        </authorList>
    </citation>
    <scope>NUCLEOTIDE SEQUENCE [LARGE SCALE GENOMIC DNA]</scope>
    <source>
        <strain evidence="1">ISS37</strain>
    </source>
</reference>
<proteinExistence type="predicted"/>
<feature type="non-terminal residue" evidence="1">
    <location>
        <position position="1"/>
    </location>
</feature>
<accession>A0A0V0RC56</accession>
<gene>
    <name evidence="1" type="ORF">T07_11551</name>
</gene>
<organism evidence="1 2">
    <name type="scientific">Trichinella nelsoni</name>
    <dbReference type="NCBI Taxonomy" id="6336"/>
    <lineage>
        <taxon>Eukaryota</taxon>
        <taxon>Metazoa</taxon>
        <taxon>Ecdysozoa</taxon>
        <taxon>Nematoda</taxon>
        <taxon>Enoplea</taxon>
        <taxon>Dorylaimia</taxon>
        <taxon>Trichinellida</taxon>
        <taxon>Trichinellidae</taxon>
        <taxon>Trichinella</taxon>
    </lineage>
</organism>